<reference evidence="7 8" key="1">
    <citation type="journal article" date="2011" name="Proc. Natl. Acad. Sci. U.S.A.">
        <title>Evolutionary erosion of yeast sex chromosomes by mating-type switching accidents.</title>
        <authorList>
            <person name="Gordon J.L."/>
            <person name="Armisen D."/>
            <person name="Proux-Wera E."/>
            <person name="Oheigeartaigh S.S."/>
            <person name="Byrne K.P."/>
            <person name="Wolfe K.H."/>
        </authorList>
    </citation>
    <scope>NUCLEOTIDE SEQUENCE [LARGE SCALE GENOMIC DNA]</scope>
    <source>
        <strain evidence="8">ATCC 24235 / CBS 4417 / NBRC 1672 / NRRL Y-8282 / UCD 70-5</strain>
    </source>
</reference>
<accession>G8BU44</accession>
<dbReference type="STRING" id="1071381.G8BU44"/>
<evidence type="ECO:0000256" key="5">
    <source>
        <dbReference type="ARBA" id="ARBA00040118"/>
    </source>
</evidence>
<dbReference type="GeneID" id="11531158"/>
<dbReference type="OrthoDB" id="274765at2759"/>
<evidence type="ECO:0000313" key="7">
    <source>
        <dbReference type="EMBL" id="CCE63422.1"/>
    </source>
</evidence>
<dbReference type="AlphaFoldDB" id="G8BU44"/>
<dbReference type="GO" id="GO:0003735">
    <property type="term" value="F:structural constituent of ribosome"/>
    <property type="evidence" value="ECO:0007669"/>
    <property type="project" value="EnsemblFungi"/>
</dbReference>
<evidence type="ECO:0000256" key="2">
    <source>
        <dbReference type="ARBA" id="ARBA00022980"/>
    </source>
</evidence>
<dbReference type="NCBIfam" id="TIGR01067">
    <property type="entry name" value="rplN_bact"/>
    <property type="match status" value="1"/>
</dbReference>
<dbReference type="InterPro" id="IPR019972">
    <property type="entry name" value="Ribosomal_uL14_CS"/>
</dbReference>
<keyword evidence="8" id="KW-1185">Reference proteome</keyword>
<dbReference type="KEGG" id="tpf:TPHA_0E03320"/>
<dbReference type="Gene3D" id="2.40.150.20">
    <property type="entry name" value="Ribosomal protein L14"/>
    <property type="match status" value="1"/>
</dbReference>
<dbReference type="SMART" id="SM01374">
    <property type="entry name" value="Ribosomal_L14"/>
    <property type="match status" value="1"/>
</dbReference>
<dbReference type="EMBL" id="HE612860">
    <property type="protein sequence ID" value="CCE63422.1"/>
    <property type="molecule type" value="Genomic_DNA"/>
</dbReference>
<dbReference type="HOGENOM" id="CLU_095071_2_0_1"/>
<dbReference type="HAMAP" id="MF_01367">
    <property type="entry name" value="Ribosomal_uL14"/>
    <property type="match status" value="1"/>
</dbReference>
<proteinExistence type="inferred from homology"/>
<name>G8BU44_TETPH</name>
<evidence type="ECO:0000256" key="1">
    <source>
        <dbReference type="ARBA" id="ARBA00010745"/>
    </source>
</evidence>
<evidence type="ECO:0000256" key="6">
    <source>
        <dbReference type="RuleBase" id="RU003949"/>
    </source>
</evidence>
<keyword evidence="3 6" id="KW-0687">Ribonucleoprotein</keyword>
<dbReference type="GO" id="GO:0006412">
    <property type="term" value="P:translation"/>
    <property type="evidence" value="ECO:0007669"/>
    <property type="project" value="InterPro"/>
</dbReference>
<protein>
    <recommendedName>
        <fullName evidence="5">Large ribosomal subunit protein uL14m</fullName>
    </recommendedName>
</protein>
<dbReference type="PANTHER" id="PTHR11761">
    <property type="entry name" value="50S/60S RIBOSOMAL PROTEIN L14/L23"/>
    <property type="match status" value="1"/>
</dbReference>
<dbReference type="PROSITE" id="PS00049">
    <property type="entry name" value="RIBOSOMAL_L14"/>
    <property type="match status" value="1"/>
</dbReference>
<comment type="function">
    <text evidence="4">Component of the mitochondrial ribosome (mitoribosome), a dedicated translation machinery responsible for the synthesis of mitochondrial genome-encoded proteins, including at least some of the essential transmembrane subunits of the mitochondrial respiratory chain. The mitoribosomes are attached to the mitochondrial inner membrane and translation products are cotranslationally integrated into the membrane.</text>
</comment>
<dbReference type="InterPro" id="IPR000218">
    <property type="entry name" value="Ribosomal_uL14"/>
</dbReference>
<dbReference type="OMA" id="IVCVVQK"/>
<dbReference type="Pfam" id="PF00238">
    <property type="entry name" value="Ribosomal_L14"/>
    <property type="match status" value="1"/>
</dbReference>
<evidence type="ECO:0000313" key="8">
    <source>
        <dbReference type="Proteomes" id="UP000005666"/>
    </source>
</evidence>
<dbReference type="InterPro" id="IPR005745">
    <property type="entry name" value="Ribosomal_uL14_bac-type"/>
</dbReference>
<dbReference type="FunFam" id="2.40.150.20:FF:000005">
    <property type="entry name" value="50S ribosomal protein L14"/>
    <property type="match status" value="1"/>
</dbReference>
<organism evidence="7 8">
    <name type="scientific">Tetrapisispora phaffii (strain ATCC 24235 / CBS 4417 / NBRC 1672 / NRRL Y-8282 / UCD 70-5)</name>
    <name type="common">Yeast</name>
    <name type="synonym">Fabospora phaffii</name>
    <dbReference type="NCBI Taxonomy" id="1071381"/>
    <lineage>
        <taxon>Eukaryota</taxon>
        <taxon>Fungi</taxon>
        <taxon>Dikarya</taxon>
        <taxon>Ascomycota</taxon>
        <taxon>Saccharomycotina</taxon>
        <taxon>Saccharomycetes</taxon>
        <taxon>Saccharomycetales</taxon>
        <taxon>Saccharomycetaceae</taxon>
        <taxon>Tetrapisispora</taxon>
    </lineage>
</organism>
<dbReference type="RefSeq" id="XP_003685856.1">
    <property type="nucleotide sequence ID" value="XM_003685808.1"/>
</dbReference>
<dbReference type="GO" id="GO:0005762">
    <property type="term" value="C:mitochondrial large ribosomal subunit"/>
    <property type="evidence" value="ECO:0007669"/>
    <property type="project" value="EnsemblFungi"/>
</dbReference>
<evidence type="ECO:0000256" key="4">
    <source>
        <dbReference type="ARBA" id="ARBA00037226"/>
    </source>
</evidence>
<dbReference type="GO" id="GO:0070180">
    <property type="term" value="F:large ribosomal subunit rRNA binding"/>
    <property type="evidence" value="ECO:0007669"/>
    <property type="project" value="TreeGrafter"/>
</dbReference>
<dbReference type="CDD" id="cd00337">
    <property type="entry name" value="Ribosomal_uL14"/>
    <property type="match status" value="1"/>
</dbReference>
<gene>
    <name evidence="7" type="primary">TPHA0E03320</name>
    <name evidence="7" type="ordered locus">TPHA_0E03320</name>
</gene>
<comment type="similarity">
    <text evidence="1 6">Belongs to the universal ribosomal protein uL14 family.</text>
</comment>
<evidence type="ECO:0000256" key="3">
    <source>
        <dbReference type="ARBA" id="ARBA00023274"/>
    </source>
</evidence>
<dbReference type="InterPro" id="IPR036853">
    <property type="entry name" value="Ribosomal_uL14_sf"/>
</dbReference>
<sequence length="171" mass="18778">MIVDVSFIYREISRVLYQSVDIDIPQGLLCIVIMIYLKSIIKVIDNSGAQLVECIKVMRKGSPQTPAKIGDQIVAVVQKAKPLSQNIVGANLANRVKKGDIVRAIVVRTKQRNMTRPNGMTVAFGDNACVLINKTTGEPLGTRIMANEGVVGRELKELGYNKICSLARRVI</sequence>
<dbReference type="SUPFAM" id="SSF50193">
    <property type="entry name" value="Ribosomal protein L14"/>
    <property type="match status" value="1"/>
</dbReference>
<dbReference type="eggNOG" id="KOG0901">
    <property type="taxonomic scope" value="Eukaryota"/>
</dbReference>
<dbReference type="Proteomes" id="UP000005666">
    <property type="component" value="Chromosome 5"/>
</dbReference>
<dbReference type="PANTHER" id="PTHR11761:SF3">
    <property type="entry name" value="LARGE RIBOSOMAL SUBUNIT PROTEIN UL14M"/>
    <property type="match status" value="1"/>
</dbReference>
<keyword evidence="2 6" id="KW-0689">Ribosomal protein</keyword>